<keyword evidence="6" id="KW-1185">Reference proteome</keyword>
<feature type="compositionally biased region" description="Polar residues" evidence="2">
    <location>
        <begin position="56"/>
        <end position="84"/>
    </location>
</feature>
<evidence type="ECO:0000256" key="2">
    <source>
        <dbReference type="SAM" id="MobiDB-lite"/>
    </source>
</evidence>
<gene>
    <name evidence="5" type="ORF">N7G274_000023</name>
</gene>
<dbReference type="Pfam" id="PF22939">
    <property type="entry name" value="WHD_GPIID"/>
    <property type="match status" value="1"/>
</dbReference>
<evidence type="ECO:0000313" key="5">
    <source>
        <dbReference type="EMBL" id="KAL2048112.1"/>
    </source>
</evidence>
<dbReference type="SUPFAM" id="SSF52540">
    <property type="entry name" value="P-loop containing nucleoside triphosphate hydrolases"/>
    <property type="match status" value="1"/>
</dbReference>
<evidence type="ECO:0008006" key="7">
    <source>
        <dbReference type="Google" id="ProtNLM"/>
    </source>
</evidence>
<evidence type="ECO:0000313" key="6">
    <source>
        <dbReference type="Proteomes" id="UP001590950"/>
    </source>
</evidence>
<comment type="caution">
    <text evidence="5">The sequence shown here is derived from an EMBL/GenBank/DDBJ whole genome shotgun (WGS) entry which is preliminary data.</text>
</comment>
<protein>
    <recommendedName>
        <fullName evidence="7">AAA+ ATPase domain-containing protein</fullName>
    </recommendedName>
</protein>
<organism evidence="5 6">
    <name type="scientific">Stereocaulon virgatum</name>
    <dbReference type="NCBI Taxonomy" id="373712"/>
    <lineage>
        <taxon>Eukaryota</taxon>
        <taxon>Fungi</taxon>
        <taxon>Dikarya</taxon>
        <taxon>Ascomycota</taxon>
        <taxon>Pezizomycotina</taxon>
        <taxon>Lecanoromycetes</taxon>
        <taxon>OSLEUM clade</taxon>
        <taxon>Lecanoromycetidae</taxon>
        <taxon>Lecanorales</taxon>
        <taxon>Lecanorineae</taxon>
        <taxon>Stereocaulaceae</taxon>
        <taxon>Stereocaulon</taxon>
    </lineage>
</organism>
<accession>A0ABR4AQX3</accession>
<dbReference type="InterPro" id="IPR027417">
    <property type="entry name" value="P-loop_NTPase"/>
</dbReference>
<dbReference type="EMBL" id="JBEFKJ010000001">
    <property type="protein sequence ID" value="KAL2048112.1"/>
    <property type="molecule type" value="Genomic_DNA"/>
</dbReference>
<feature type="compositionally biased region" description="Low complexity" evidence="2">
    <location>
        <begin position="85"/>
        <end position="94"/>
    </location>
</feature>
<dbReference type="Proteomes" id="UP001590950">
    <property type="component" value="Unassembled WGS sequence"/>
</dbReference>
<dbReference type="InterPro" id="IPR054471">
    <property type="entry name" value="GPIID_WHD"/>
</dbReference>
<name>A0ABR4AQX3_9LECA</name>
<dbReference type="Gene3D" id="1.25.40.10">
    <property type="entry name" value="Tetratricopeptide repeat domain"/>
    <property type="match status" value="2"/>
</dbReference>
<sequence length="2092" mass="239347">MFASRDRGSVKSGKSAGDSGSIKSAKSAVDRPATPQSNGVSTPVKQNADAPHADSAVSTPSKQASTTPQPNISRSTSSHIASKNGTSGTSSMGSSQTFEISILAKSTDDVCNRYKKQLSSVVDLQNLYSESLESFLDFIAADRLRRVPHQGSRWDKILRMAEHTAIRIAHYQDAVEGFFSKSKEAAHIIWGSCRVLIQMGPQHSELLEAIFGVLFRMSLEIPVFLRNRKIFAANKEMKQELALVFVEILLTVSDATIHYTKVQRGGSAKDFHNLCGYRVDAFYRHREQIYLALWSYHLDHSTERSNTTYDVQTIRDWLAPNDLVLRRLLANDGASRTEYTCEWFEKHLMNFSKSQNDLFRVIGGSGCGKSVLATWIIERLQRPLGRRSFDVLSVKIAADLKAEARSFNIVKTLIAQVFEQNPGNMTLYNRLCSVVEKSGRNDASVSGLESDLWKVLDSALSMDRDMMIVVDGLNYMAGGETAIKDIYDKLHEICTRRKSVKCIVLTQAPSKPFSQSAKYLSIEPKTIHEDMCHFIYHGLNSYHHFHDRKEDEKQAIVHRLVDHVKGNFVLAEMIIDNLRKEKTHSAFTEALRAHPKTLNEAIERHVSRLEISKTHGSLVLSWLLAAERPLTFSELRCLLETEIGNEKHATKIYNIDSDIHAKCGPLIVTNDNIVRIHHVSIRHYLEEHLHHGSSRLQLQDCQRDLVIRCLAYVKYNFTERMAPSLDRLDSRVAEKHFQKHDLLEYTVRYWTAHFRASNMFHAHGAHKPSAEFSTLFPQSVAFVLLEWTCWNLQLTLIEAVEMHLLAFEIRKTVMKEHASTLQCLITIALTYEKLTIFSEASKYYYQACKIAQTVVGRYSQLTTILASSYLKCTASITVNERNEVSTCQEEMFILMISAEEHRHHGSPSKEIISWKKRLAKLYRDIKDITRAVATQHEIYRASAEIFGESSSETMDVYGGFSTALSQGTKGQSWEEHILAAHIIAEKTMMVTDRRRIDATLRLFEMYEMQKKLAGAEEVIVTFLHKITYLCLQHPTTENHQRKLEVLMVYVRFLTRHSRKEEAKHILRGVWGEYEHQDITTVEWAVTLKIIAEELKKLSLMTVALSVFYSIWGYFKKTGKKNHVEGISVAIYIAEISQEIQVTFTEEDVLQEVYELTMTQTTTKTKIEASTITTCEMLSIYFATRERWSDCLRLCDTVLPKLWPSLATGQGTPSLPKDFHAAAIKLATRQAYCHYQLRHKEKAEYVYVYVYQASKHSLRVGDETVFQAAKELIEFYESISILEKALKIGQELQESYLTTLGTSHSLTLEILYLLGNLCAKHNIRDGEFCRAEWYYLEIYTNLDKGSDVCHKDAIDAAMGLISLYRKEARWVDCQKVYGCIWRTVIKRGKDYAMEAEFVDNTYHNYIFVLEKKVKVEYRVLVQVSMEYRDICIELYGRHAEISLKALVQLAAIYERSEENKSEAMKIYETLIQETGSLSLISPSIATILVIMKTRLAHIYLTSTTVTTETLTKAIALLTEQFEHSKSEHGCSHHTTLEQLRELVNLHKRQGSQQDISIAMRTIRNCSVEVITKETDYLRLFDAAVSFANNYITLGHVKAGQEFLYEMHRQIIFRDFSSSDKCGFKLNHNIDRRSYVFLVAFEETLKGSKVISFSSVMTDLLTETILFEMYTLAVKQNTSFETVLLRGARLRAFQKHMHYDNEAKRLEDDLLIMFRKNMGSSITTSQAVTHRFFIILLEELGKDQSDLHIVTSGWIAGARAVHHLIEQQKWQDALELATAVWQFTKAHRGLHNHENIHIGIKLSLALVGRGQDRKWDHKLYEQMLELSKSILRECFEASRHHKVSIIEMNIDRLNELVGVLGQQQNFSDLEWLLSLLWNSRDDQVSWSSSTVIWIGRRLVEVRFAHGQQESAISLLEDIIYNMRRVWGSLDKATLEMCTLLSEFYTAIGRHKDAMAVHESCLRDLVSDELGESLPKDAGKVVTAHVELLKRGYQRNGGWGDKEQSSYADLWSQLQAQFGNDQSFKSVQSIEKWPTRGADNLGTYVAPQQWEFLGHDLGEKHENILWRLERNGYDSGYDSGKESKYGKGNVDEGVD</sequence>
<dbReference type="PANTHER" id="PTHR10039">
    <property type="entry name" value="AMELOGENIN"/>
    <property type="match status" value="1"/>
</dbReference>
<feature type="domain" description="Nephrocystin 3-like N-terminal" evidence="4">
    <location>
        <begin position="340"/>
        <end position="504"/>
    </location>
</feature>
<feature type="compositionally biased region" description="Polar residues" evidence="2">
    <location>
        <begin position="34"/>
        <end position="45"/>
    </location>
</feature>
<dbReference type="Gene3D" id="3.40.50.300">
    <property type="entry name" value="P-loop containing nucleotide triphosphate hydrolases"/>
    <property type="match status" value="1"/>
</dbReference>
<evidence type="ECO:0000256" key="1">
    <source>
        <dbReference type="ARBA" id="ARBA00022737"/>
    </source>
</evidence>
<keyword evidence="1" id="KW-0677">Repeat</keyword>
<feature type="domain" description="GPI inositol-deacylase winged helix" evidence="3">
    <location>
        <begin position="613"/>
        <end position="687"/>
    </location>
</feature>
<evidence type="ECO:0000259" key="4">
    <source>
        <dbReference type="Pfam" id="PF24883"/>
    </source>
</evidence>
<feature type="region of interest" description="Disordered" evidence="2">
    <location>
        <begin position="1"/>
        <end position="94"/>
    </location>
</feature>
<evidence type="ECO:0000259" key="3">
    <source>
        <dbReference type="Pfam" id="PF22939"/>
    </source>
</evidence>
<dbReference type="PANTHER" id="PTHR10039:SF11">
    <property type="entry name" value="NACHT DOMAIN PROTEIN (AFU_ORTHOLOGUE AFUA_1G01490)"/>
    <property type="match status" value="1"/>
</dbReference>
<reference evidence="5 6" key="1">
    <citation type="submission" date="2024-09" db="EMBL/GenBank/DDBJ databases">
        <title>Rethinking Asexuality: The Enigmatic Case of Functional Sexual Genes in Lepraria (Stereocaulaceae).</title>
        <authorList>
            <person name="Doellman M."/>
            <person name="Sun Y."/>
            <person name="Barcenas-Pena A."/>
            <person name="Lumbsch H.T."/>
            <person name="Grewe F."/>
        </authorList>
    </citation>
    <scope>NUCLEOTIDE SEQUENCE [LARGE SCALE GENOMIC DNA]</scope>
    <source>
        <strain evidence="5 6">Mercado 3170</strain>
    </source>
</reference>
<dbReference type="Pfam" id="PF24883">
    <property type="entry name" value="NPHP3_N"/>
    <property type="match status" value="1"/>
</dbReference>
<dbReference type="InterPro" id="IPR056884">
    <property type="entry name" value="NPHP3-like_N"/>
</dbReference>
<proteinExistence type="predicted"/>
<dbReference type="InterPro" id="IPR011990">
    <property type="entry name" value="TPR-like_helical_dom_sf"/>
</dbReference>